<dbReference type="InterPro" id="IPR017452">
    <property type="entry name" value="GPCR_Rhodpsn_7TM"/>
</dbReference>
<evidence type="ECO:0000313" key="7">
    <source>
        <dbReference type="EMBL" id="CAF0987898.1"/>
    </source>
</evidence>
<sequence length="329" mass="38747">MPLSNILLMIQREMNRYFCPICLIFGIIGCLLNILLFSQKQFRNISCCTYFLAASISMITTLILGFGPHAYSVNHPNPVHTISNFCKIRSYVAQSFMMIHRWLMAMACIDRYMVSSINVKLREFANPNVAYRIIIIIMIIFIILPLHNLFFLDIKNGMCVNSIVAFTIYHSLFTIIFGGFLPLLIMITFVILIRHNLATKQQRRQRDMYKIKGSTVRLLNSRDYQALMMLFVQVIFYILSTIPWMIFLIYAPFGRRIHNKSNNRIAIENFFRYITEILVYTYPTLSFYINIFTSQTFRDVLVNILCSLLTSRERFWYRSRLSLIRTQTN</sequence>
<dbReference type="PANTHER" id="PTHR46641">
    <property type="entry name" value="FMRFAMIDE RECEPTOR-RELATED"/>
    <property type="match status" value="1"/>
</dbReference>
<feature type="transmembrane region" description="Helical" evidence="5">
    <location>
        <begin position="270"/>
        <end position="289"/>
    </location>
</feature>
<evidence type="ECO:0000256" key="3">
    <source>
        <dbReference type="ARBA" id="ARBA00022989"/>
    </source>
</evidence>
<organism evidence="7 9">
    <name type="scientific">Adineta steineri</name>
    <dbReference type="NCBI Taxonomy" id="433720"/>
    <lineage>
        <taxon>Eukaryota</taxon>
        <taxon>Metazoa</taxon>
        <taxon>Spiralia</taxon>
        <taxon>Gnathifera</taxon>
        <taxon>Rotifera</taxon>
        <taxon>Eurotatoria</taxon>
        <taxon>Bdelloidea</taxon>
        <taxon>Adinetida</taxon>
        <taxon>Adinetidae</taxon>
        <taxon>Adineta</taxon>
    </lineage>
</organism>
<evidence type="ECO:0000256" key="4">
    <source>
        <dbReference type="ARBA" id="ARBA00023136"/>
    </source>
</evidence>
<evidence type="ECO:0000313" key="8">
    <source>
        <dbReference type="EMBL" id="CAF3694058.1"/>
    </source>
</evidence>
<dbReference type="EMBL" id="CAJOAZ010000669">
    <property type="protein sequence ID" value="CAF3694058.1"/>
    <property type="molecule type" value="Genomic_DNA"/>
</dbReference>
<comment type="caution">
    <text evidence="7">The sequence shown here is derived from an EMBL/GenBank/DDBJ whole genome shotgun (WGS) entry which is preliminary data.</text>
</comment>
<keyword evidence="2 5" id="KW-0812">Transmembrane</keyword>
<accession>A0A814G234</accession>
<dbReference type="Proteomes" id="UP000663845">
    <property type="component" value="Unassembled WGS sequence"/>
</dbReference>
<name>A0A814G234_9BILA</name>
<dbReference type="GO" id="GO:0016020">
    <property type="term" value="C:membrane"/>
    <property type="evidence" value="ECO:0007669"/>
    <property type="project" value="UniProtKB-SubCell"/>
</dbReference>
<evidence type="ECO:0000259" key="6">
    <source>
        <dbReference type="PROSITE" id="PS50262"/>
    </source>
</evidence>
<evidence type="ECO:0000256" key="5">
    <source>
        <dbReference type="SAM" id="Phobius"/>
    </source>
</evidence>
<feature type="transmembrane region" description="Helical" evidence="5">
    <location>
        <begin position="49"/>
        <end position="71"/>
    </location>
</feature>
<evidence type="ECO:0000313" key="9">
    <source>
        <dbReference type="Proteomes" id="UP000663845"/>
    </source>
</evidence>
<reference evidence="7" key="1">
    <citation type="submission" date="2021-02" db="EMBL/GenBank/DDBJ databases">
        <authorList>
            <person name="Nowell W R."/>
        </authorList>
    </citation>
    <scope>NUCLEOTIDE SEQUENCE</scope>
</reference>
<dbReference type="PROSITE" id="PS50262">
    <property type="entry name" value="G_PROTEIN_RECEP_F1_2"/>
    <property type="match status" value="1"/>
</dbReference>
<feature type="transmembrane region" description="Helical" evidence="5">
    <location>
        <begin position="17"/>
        <end position="37"/>
    </location>
</feature>
<protein>
    <recommendedName>
        <fullName evidence="6">G-protein coupled receptors family 1 profile domain-containing protein</fullName>
    </recommendedName>
</protein>
<dbReference type="InterPro" id="IPR052954">
    <property type="entry name" value="GPCR-Ligand_Int"/>
</dbReference>
<dbReference type="EMBL" id="CAJNOG010000132">
    <property type="protein sequence ID" value="CAF0987898.1"/>
    <property type="molecule type" value="Genomic_DNA"/>
</dbReference>
<dbReference type="InterPro" id="IPR000276">
    <property type="entry name" value="GPCR_Rhodpsn"/>
</dbReference>
<dbReference type="GO" id="GO:0004930">
    <property type="term" value="F:G protein-coupled receptor activity"/>
    <property type="evidence" value="ECO:0007669"/>
    <property type="project" value="InterPro"/>
</dbReference>
<dbReference type="AlphaFoldDB" id="A0A814G234"/>
<dbReference type="SUPFAM" id="SSF81321">
    <property type="entry name" value="Family A G protein-coupled receptor-like"/>
    <property type="match status" value="1"/>
</dbReference>
<evidence type="ECO:0000256" key="1">
    <source>
        <dbReference type="ARBA" id="ARBA00004370"/>
    </source>
</evidence>
<comment type="subcellular location">
    <subcellularLocation>
        <location evidence="1">Membrane</location>
    </subcellularLocation>
</comment>
<feature type="transmembrane region" description="Helical" evidence="5">
    <location>
        <begin position="172"/>
        <end position="193"/>
    </location>
</feature>
<keyword evidence="4 5" id="KW-0472">Membrane</keyword>
<proteinExistence type="predicted"/>
<feature type="transmembrane region" description="Helical" evidence="5">
    <location>
        <begin position="227"/>
        <end position="250"/>
    </location>
</feature>
<feature type="transmembrane region" description="Helical" evidence="5">
    <location>
        <begin position="129"/>
        <end position="152"/>
    </location>
</feature>
<dbReference type="Gene3D" id="1.20.1070.10">
    <property type="entry name" value="Rhodopsin 7-helix transmembrane proteins"/>
    <property type="match status" value="1"/>
</dbReference>
<feature type="domain" description="G-protein coupled receptors family 1 profile" evidence="6">
    <location>
        <begin position="29"/>
        <end position="290"/>
    </location>
</feature>
<dbReference type="PANTHER" id="PTHR46641:SF18">
    <property type="entry name" value="G-PROTEIN COUPLED RECEPTORS FAMILY 1 PROFILE DOMAIN-CONTAINING PROTEIN"/>
    <property type="match status" value="1"/>
</dbReference>
<dbReference type="Proteomes" id="UP000663844">
    <property type="component" value="Unassembled WGS sequence"/>
</dbReference>
<dbReference type="Pfam" id="PF00001">
    <property type="entry name" value="7tm_1"/>
    <property type="match status" value="1"/>
</dbReference>
<evidence type="ECO:0000256" key="2">
    <source>
        <dbReference type="ARBA" id="ARBA00022692"/>
    </source>
</evidence>
<keyword evidence="3 5" id="KW-1133">Transmembrane helix</keyword>
<gene>
    <name evidence="7" type="ORF">JYZ213_LOCUS15292</name>
    <name evidence="8" type="ORF">OXD698_LOCUS11812</name>
</gene>